<evidence type="ECO:0000313" key="5">
    <source>
        <dbReference type="Proteomes" id="UP000028534"/>
    </source>
</evidence>
<dbReference type="RefSeq" id="WP_037511472.1">
    <property type="nucleotide sequence ID" value="NZ_CAIGKD010000020.1"/>
</dbReference>
<dbReference type="eggNOG" id="COG3861">
    <property type="taxonomic scope" value="Bacteria"/>
</dbReference>
<dbReference type="Pfam" id="PF05239">
    <property type="entry name" value="PRC"/>
    <property type="match status" value="1"/>
</dbReference>
<gene>
    <name evidence="2" type="ORF">A6768_01220</name>
    <name evidence="4" type="ORF">CP98_00417</name>
    <name evidence="3" type="ORF">EBF16_26825</name>
</gene>
<dbReference type="SUPFAM" id="SSF50346">
    <property type="entry name" value="PRC-barrel domain"/>
    <property type="match status" value="1"/>
</dbReference>
<dbReference type="Proteomes" id="UP000219422">
    <property type="component" value="Chromosome"/>
</dbReference>
<dbReference type="InterPro" id="IPR011033">
    <property type="entry name" value="PRC_barrel-like_sf"/>
</dbReference>
<dbReference type="Proteomes" id="UP000028534">
    <property type="component" value="Unassembled WGS sequence"/>
</dbReference>
<dbReference type="InterPro" id="IPR027275">
    <property type="entry name" value="PRC-brl_dom"/>
</dbReference>
<dbReference type="EMBL" id="JGVR01000001">
    <property type="protein sequence ID" value="KEZ21738.1"/>
    <property type="molecule type" value="Genomic_DNA"/>
</dbReference>
<dbReference type="AlphaFoldDB" id="A0A084EUU6"/>
<dbReference type="Proteomes" id="UP000280708">
    <property type="component" value="Chromosome"/>
</dbReference>
<dbReference type="STRING" id="13690.AX777_07220"/>
<evidence type="ECO:0000313" key="3">
    <source>
        <dbReference type="EMBL" id="AYO80164.1"/>
    </source>
</evidence>
<evidence type="ECO:0000313" key="2">
    <source>
        <dbReference type="EMBL" id="ATI78747.1"/>
    </source>
</evidence>
<dbReference type="PANTHER" id="PTHR36505">
    <property type="entry name" value="BLR1072 PROTEIN"/>
    <property type="match status" value="1"/>
</dbReference>
<name>A0A084EUU6_SPHYA</name>
<proteinExistence type="predicted"/>
<dbReference type="PATRIC" id="fig|13690.10.peg.429"/>
<reference evidence="4 5" key="1">
    <citation type="submission" date="2014-03" db="EMBL/GenBank/DDBJ databases">
        <title>Genome sequence of Sphingobium yanoikuyae B1.</title>
        <authorList>
            <person name="Gan H.M."/>
            <person name="Gan H.Y."/>
            <person name="Savka M.A."/>
        </authorList>
    </citation>
    <scope>NUCLEOTIDE SEQUENCE [LARGE SCALE GENOMIC DNA]</scope>
    <source>
        <strain evidence="4 5">B1</strain>
    </source>
</reference>
<evidence type="ECO:0000313" key="4">
    <source>
        <dbReference type="EMBL" id="KEZ21738.1"/>
    </source>
</evidence>
<organism evidence="4 5">
    <name type="scientific">Sphingobium yanoikuyae</name>
    <name type="common">Sphingomonas yanoikuyae</name>
    <dbReference type="NCBI Taxonomy" id="13690"/>
    <lineage>
        <taxon>Bacteria</taxon>
        <taxon>Pseudomonadati</taxon>
        <taxon>Pseudomonadota</taxon>
        <taxon>Alphaproteobacteria</taxon>
        <taxon>Sphingomonadales</taxon>
        <taxon>Sphingomonadaceae</taxon>
        <taxon>Sphingobium</taxon>
    </lineage>
</organism>
<protein>
    <submittedName>
        <fullName evidence="3">PRC-barrel domain containing protein</fullName>
    </submittedName>
    <submittedName>
        <fullName evidence="4">PRC-barrel protein</fullName>
    </submittedName>
    <submittedName>
        <fullName evidence="2">Photosystem reaction center subunit H</fullName>
    </submittedName>
</protein>
<dbReference type="EMBL" id="CP023741">
    <property type="protein sequence ID" value="ATI78747.1"/>
    <property type="molecule type" value="Genomic_DNA"/>
</dbReference>
<dbReference type="Gene3D" id="2.30.30.240">
    <property type="entry name" value="PRC-barrel domain"/>
    <property type="match status" value="1"/>
</dbReference>
<evidence type="ECO:0000259" key="1">
    <source>
        <dbReference type="Pfam" id="PF05239"/>
    </source>
</evidence>
<dbReference type="GeneID" id="57775447"/>
<feature type="domain" description="PRC-barrel" evidence="1">
    <location>
        <begin position="12"/>
        <end position="88"/>
    </location>
</feature>
<dbReference type="KEGG" id="sya:A6768_01220"/>
<reference evidence="3 7" key="3">
    <citation type="submission" date="2018-10" db="EMBL/GenBank/DDBJ databases">
        <title>Characterization and genome analysis of a novel bacterium Sphingobium yanoikuyae SJTF8 capable of degrading PAHs.</title>
        <authorList>
            <person name="Yin C."/>
            <person name="Xiong W."/>
            <person name="Liang R."/>
        </authorList>
    </citation>
    <scope>NUCLEOTIDE SEQUENCE [LARGE SCALE GENOMIC DNA]</scope>
    <source>
        <strain evidence="3 7">SJTF8</strain>
    </source>
</reference>
<sequence>MAEMMSAHRHDLIASDRVEGTAVYNRQGDRLGKISHFMVDKRSGHVRYALLSFGGFLGMGNEHYPLPWSMLAYDTDKGGYVIELAKEVLEQAPHYLDEDRPAFDDAYGRNVYQYYGLIYPW</sequence>
<evidence type="ECO:0000313" key="7">
    <source>
        <dbReference type="Proteomes" id="UP000280708"/>
    </source>
</evidence>
<evidence type="ECO:0000313" key="6">
    <source>
        <dbReference type="Proteomes" id="UP000219422"/>
    </source>
</evidence>
<dbReference type="EMBL" id="CP033230">
    <property type="protein sequence ID" value="AYO80164.1"/>
    <property type="molecule type" value="Genomic_DNA"/>
</dbReference>
<reference evidence="2 6" key="2">
    <citation type="submission" date="2017-10" db="EMBL/GenBank/DDBJ databases">
        <title>Sphingobium yanoikuyae S72.</title>
        <authorList>
            <person name="Sanchez E."/>
            <person name="Bustos P."/>
            <person name="Mendoza P."/>
            <person name="Guo X."/>
            <person name="Mendoza A."/>
        </authorList>
    </citation>
    <scope>NUCLEOTIDE SEQUENCE [LARGE SCALE GENOMIC DNA]</scope>
    <source>
        <strain evidence="2 6">S72</strain>
    </source>
</reference>
<dbReference type="PANTHER" id="PTHR36505:SF1">
    <property type="entry name" value="BLR1072 PROTEIN"/>
    <property type="match status" value="1"/>
</dbReference>
<accession>A0A084EUU6</accession>